<evidence type="ECO:0008006" key="4">
    <source>
        <dbReference type="Google" id="ProtNLM"/>
    </source>
</evidence>
<dbReference type="Proteomes" id="UP000430272">
    <property type="component" value="Unassembled WGS sequence"/>
</dbReference>
<sequence>MSGSFFIALVLAFLTAIGGRDQLLIARLRAANGSRGGLPLLVTGIACALATGALAAWAGGYVDAMISDAAETMLVAFALGLAGVELLWPNREKHMLEPTRSLGAIGLVLLARQVSDGPRFVIFALAANSGAPLLTGIGGALGGALAIVLGWSLADTLESLPLRPVRLGFGIIALISAVVIGLTARGIVV</sequence>
<feature type="transmembrane region" description="Helical" evidence="1">
    <location>
        <begin position="6"/>
        <end position="26"/>
    </location>
</feature>
<reference evidence="2 3" key="1">
    <citation type="submission" date="2019-12" db="EMBL/GenBank/DDBJ databases">
        <title>Genomic-based taxomic classification of the family Erythrobacteraceae.</title>
        <authorList>
            <person name="Xu L."/>
        </authorList>
    </citation>
    <scope>NUCLEOTIDE SEQUENCE [LARGE SCALE GENOMIC DNA]</scope>
    <source>
        <strain evidence="2 3">JCM 17468</strain>
    </source>
</reference>
<dbReference type="OrthoDB" id="7502135at2"/>
<keyword evidence="1" id="KW-0812">Transmembrane</keyword>
<dbReference type="AlphaFoldDB" id="A0A844Y9N9"/>
<feature type="transmembrane region" description="Helical" evidence="1">
    <location>
        <begin position="69"/>
        <end position="88"/>
    </location>
</feature>
<dbReference type="EMBL" id="WTYD01000001">
    <property type="protein sequence ID" value="MXO54107.1"/>
    <property type="molecule type" value="Genomic_DNA"/>
</dbReference>
<protein>
    <recommendedName>
        <fullName evidence="4">GDT1 family protein</fullName>
    </recommendedName>
</protein>
<feature type="transmembrane region" description="Helical" evidence="1">
    <location>
        <begin position="38"/>
        <end position="57"/>
    </location>
</feature>
<comment type="caution">
    <text evidence="2">The sequence shown here is derived from an EMBL/GenBank/DDBJ whole genome shotgun (WGS) entry which is preliminary data.</text>
</comment>
<keyword evidence="1" id="KW-1133">Transmembrane helix</keyword>
<name>A0A844Y9N9_9SPHN</name>
<organism evidence="2 3">
    <name type="scientific">Qipengyuania pelagi</name>
    <dbReference type="NCBI Taxonomy" id="994320"/>
    <lineage>
        <taxon>Bacteria</taxon>
        <taxon>Pseudomonadati</taxon>
        <taxon>Pseudomonadota</taxon>
        <taxon>Alphaproteobacteria</taxon>
        <taxon>Sphingomonadales</taxon>
        <taxon>Erythrobacteraceae</taxon>
        <taxon>Qipengyuania</taxon>
    </lineage>
</organism>
<evidence type="ECO:0000313" key="3">
    <source>
        <dbReference type="Proteomes" id="UP000430272"/>
    </source>
</evidence>
<keyword evidence="3" id="KW-1185">Reference proteome</keyword>
<keyword evidence="1" id="KW-0472">Membrane</keyword>
<feature type="transmembrane region" description="Helical" evidence="1">
    <location>
        <begin position="120"/>
        <end position="153"/>
    </location>
</feature>
<proteinExistence type="predicted"/>
<evidence type="ECO:0000256" key="1">
    <source>
        <dbReference type="SAM" id="Phobius"/>
    </source>
</evidence>
<accession>A0A844Y9N9</accession>
<dbReference type="RefSeq" id="WP_160660888.1">
    <property type="nucleotide sequence ID" value="NZ_BAABDV010000001.1"/>
</dbReference>
<feature type="transmembrane region" description="Helical" evidence="1">
    <location>
        <begin position="165"/>
        <end position="188"/>
    </location>
</feature>
<gene>
    <name evidence="2" type="ORF">GRI47_08810</name>
</gene>
<evidence type="ECO:0000313" key="2">
    <source>
        <dbReference type="EMBL" id="MXO54107.1"/>
    </source>
</evidence>